<accession>A0A5P9S9J8</accession>
<protein>
    <submittedName>
        <fullName evidence="1">Uncharacterized protein</fullName>
    </submittedName>
</protein>
<organism evidence="1">
    <name type="scientific">Human betaherpesvirus 6</name>
    <dbReference type="NCBI Taxonomy" id="10368"/>
    <lineage>
        <taxon>Viruses</taxon>
        <taxon>Duplodnaviria</taxon>
        <taxon>Heunggongvirae</taxon>
        <taxon>Peploviricota</taxon>
        <taxon>Herviviricetes</taxon>
        <taxon>Herpesvirales</taxon>
        <taxon>Orthoherpesviridae</taxon>
        <taxon>Betaherpesvirinae</taxon>
        <taxon>Roseolovirus</taxon>
    </lineage>
</organism>
<reference evidence="1" key="1">
    <citation type="journal article" date="2018" name="BMC Genomics">
        <title>Comparative genomic, transcriptomic, and proteomic reannotation of human herpesvirus 6.</title>
        <authorList>
            <person name="Greninger A.L."/>
            <person name="Knudsen G.M."/>
            <person name="Roychoudhury P."/>
            <person name="Hanson D.J."/>
            <person name="Sedlak R.H."/>
            <person name="Xie H."/>
            <person name="Guan J."/>
            <person name="Nguyen T."/>
            <person name="Peddu V."/>
            <person name="Boeckh M."/>
            <person name="Huang M.L."/>
            <person name="Cook L."/>
            <person name="Depledge D.P."/>
            <person name="Zerr D.M."/>
            <person name="Koelle D.M."/>
            <person name="Gantt S."/>
            <person name="Yoshikawa T."/>
            <person name="Caserta M."/>
            <person name="Hill J.A."/>
            <person name="Jerome K.R."/>
        </authorList>
    </citation>
    <scope>NUCLEOTIDE SEQUENCE</scope>
    <source>
        <strain evidence="1">NY-214</strain>
    </source>
</reference>
<name>A0A5P9S9J8_9BETA</name>
<dbReference type="EMBL" id="KY290194">
    <property type="protein sequence ID" value="QFV60977.1"/>
    <property type="molecule type" value="Genomic_DNA"/>
</dbReference>
<proteinExistence type="predicted"/>
<evidence type="ECO:0000313" key="1">
    <source>
        <dbReference type="EMBL" id="QFV60977.1"/>
    </source>
</evidence>
<sequence length="69" mass="7310">MCPPYAPRLPARDCHRGGVCVPACLRVHAPVGETRTEGITEGGVVVDGVGRGEGMFPLLVFCSVAYFFS</sequence>